<evidence type="ECO:0000256" key="1">
    <source>
        <dbReference type="SAM" id="MobiDB-lite"/>
    </source>
</evidence>
<dbReference type="Proteomes" id="UP000051124">
    <property type="component" value="Unassembled WGS sequence"/>
</dbReference>
<dbReference type="SUPFAM" id="SSF75005">
    <property type="entry name" value="Arabinanase/levansucrase/invertase"/>
    <property type="match status" value="1"/>
</dbReference>
<dbReference type="AlphaFoldDB" id="A0A0S7WEJ4"/>
<evidence type="ECO:0000313" key="3">
    <source>
        <dbReference type="Proteomes" id="UP000051124"/>
    </source>
</evidence>
<sequence>MTSCEVKKDQKDGGVDHRLEREGGSFAGGDLFSYDVEGDSIIMRRDLLIDSTHYDTIIVCESDPGVSGWAAAGGCSILKDGSTYYVIDRQRSPVSSGFKYEMWSSSDLATWTLQWKVETDSVVDAPITPLQSFEGSSLRKYGNRFYLYFCCRNNQTTGWDVYYIVGARIAALMDSLKTGSAWHPIWTDNVKDPWVMKYQGKYYMLVSKYHMGVGTRRSLLLESNDPTFASWDTISCPTEAYAKTHRAMERFGAAGMILHDGTTGNFIYWNVVEMGRDKDSSDLYWFWARTAKLSDDWKYVLSKRTAYSKVFRHAGRGG</sequence>
<organism evidence="2 3">
    <name type="scientific">candidate division TA06 bacterium DG_26</name>
    <dbReference type="NCBI Taxonomy" id="1703771"/>
    <lineage>
        <taxon>Bacteria</taxon>
        <taxon>Bacteria division TA06</taxon>
    </lineage>
</organism>
<name>A0A0S7WEJ4_UNCT6</name>
<evidence type="ECO:0008006" key="4">
    <source>
        <dbReference type="Google" id="ProtNLM"/>
    </source>
</evidence>
<reference evidence="2 3" key="1">
    <citation type="journal article" date="2015" name="Microbiome">
        <title>Genomic resolution of linkages in carbon, nitrogen, and sulfur cycling among widespread estuary sediment bacteria.</title>
        <authorList>
            <person name="Baker B.J."/>
            <person name="Lazar C.S."/>
            <person name="Teske A.P."/>
            <person name="Dick G.J."/>
        </authorList>
    </citation>
    <scope>NUCLEOTIDE SEQUENCE [LARGE SCALE GENOMIC DNA]</scope>
    <source>
        <strain evidence="2">DG_26</strain>
    </source>
</reference>
<protein>
    <recommendedName>
        <fullName evidence="4">Beta-xylosidase</fullName>
    </recommendedName>
</protein>
<dbReference type="InterPro" id="IPR023296">
    <property type="entry name" value="Glyco_hydro_beta-prop_sf"/>
</dbReference>
<dbReference type="Gene3D" id="2.115.10.20">
    <property type="entry name" value="Glycosyl hydrolase domain, family 43"/>
    <property type="match status" value="1"/>
</dbReference>
<evidence type="ECO:0000313" key="2">
    <source>
        <dbReference type="EMBL" id="KPJ48570.1"/>
    </source>
</evidence>
<gene>
    <name evidence="2" type="ORF">AMJ40_07265</name>
</gene>
<dbReference type="EMBL" id="LIZT01000110">
    <property type="protein sequence ID" value="KPJ48570.1"/>
    <property type="molecule type" value="Genomic_DNA"/>
</dbReference>
<proteinExistence type="predicted"/>
<comment type="caution">
    <text evidence="2">The sequence shown here is derived from an EMBL/GenBank/DDBJ whole genome shotgun (WGS) entry which is preliminary data.</text>
</comment>
<feature type="region of interest" description="Disordered" evidence="1">
    <location>
        <begin position="1"/>
        <end position="21"/>
    </location>
</feature>
<accession>A0A0S7WEJ4</accession>